<evidence type="ECO:0000256" key="1">
    <source>
        <dbReference type="ARBA" id="ARBA00001554"/>
    </source>
</evidence>
<dbReference type="OrthoDB" id="9794987at2"/>
<name>A0A4R9LQZ3_9LEPT</name>
<keyword evidence="6" id="KW-1185">Reference proteome</keyword>
<dbReference type="Proteomes" id="UP000298264">
    <property type="component" value="Unassembled WGS sequence"/>
</dbReference>
<dbReference type="PANTHER" id="PTHR12599">
    <property type="entry name" value="PTERIN-4-ALPHA-CARBINOLAMINE DEHYDRATASE"/>
    <property type="match status" value="1"/>
</dbReference>
<dbReference type="PANTHER" id="PTHR12599:SF0">
    <property type="entry name" value="PTERIN-4-ALPHA-CARBINOLAMINE DEHYDRATASE"/>
    <property type="match status" value="1"/>
</dbReference>
<evidence type="ECO:0000313" key="6">
    <source>
        <dbReference type="Proteomes" id="UP000298264"/>
    </source>
</evidence>
<dbReference type="EMBL" id="RQHV01000043">
    <property type="protein sequence ID" value="TGN10546.1"/>
    <property type="molecule type" value="Genomic_DNA"/>
</dbReference>
<evidence type="ECO:0000256" key="2">
    <source>
        <dbReference type="ARBA" id="ARBA00006472"/>
    </source>
</evidence>
<organism evidence="5 6">
    <name type="scientific">Leptospira ilyithenensis</name>
    <dbReference type="NCBI Taxonomy" id="2484901"/>
    <lineage>
        <taxon>Bacteria</taxon>
        <taxon>Pseudomonadati</taxon>
        <taxon>Spirochaetota</taxon>
        <taxon>Spirochaetia</taxon>
        <taxon>Leptospirales</taxon>
        <taxon>Leptospiraceae</taxon>
        <taxon>Leptospira</taxon>
    </lineage>
</organism>
<gene>
    <name evidence="5" type="ORF">EHS11_09675</name>
</gene>
<dbReference type="CDD" id="cd00488">
    <property type="entry name" value="PCD_DCoH"/>
    <property type="match status" value="1"/>
</dbReference>
<dbReference type="Pfam" id="PF01329">
    <property type="entry name" value="Pterin_4a"/>
    <property type="match status" value="1"/>
</dbReference>
<dbReference type="InterPro" id="IPR036428">
    <property type="entry name" value="PCD_sf"/>
</dbReference>
<dbReference type="SUPFAM" id="SSF55248">
    <property type="entry name" value="PCD-like"/>
    <property type="match status" value="1"/>
</dbReference>
<dbReference type="GO" id="GO:0008124">
    <property type="term" value="F:4-alpha-hydroxytetrahydrobiopterin dehydratase activity"/>
    <property type="evidence" value="ECO:0007669"/>
    <property type="project" value="UniProtKB-EC"/>
</dbReference>
<evidence type="ECO:0000313" key="5">
    <source>
        <dbReference type="EMBL" id="TGN10546.1"/>
    </source>
</evidence>
<comment type="caution">
    <text evidence="5">The sequence shown here is derived from an EMBL/GenBank/DDBJ whole genome shotgun (WGS) entry which is preliminary data.</text>
</comment>
<evidence type="ECO:0000256" key="4">
    <source>
        <dbReference type="ARBA" id="ARBA00023239"/>
    </source>
</evidence>
<dbReference type="Gene3D" id="3.30.1360.20">
    <property type="entry name" value="Transcriptional coactivator/pterin dehydratase"/>
    <property type="match status" value="1"/>
</dbReference>
<sequence>MSANRPQALTPTELEEVLKKLTQWKIVTENQIQKLARELRFKDFKEAFVFLNKVAEISEKFDHHAEIYNTYNFVRILLYTHTKTKITDLDREVAEEIEKLI</sequence>
<comment type="similarity">
    <text evidence="2">Belongs to the pterin-4-alpha-carbinolamine dehydratase family.</text>
</comment>
<proteinExistence type="inferred from homology"/>
<keyword evidence="4" id="KW-0456">Lyase</keyword>
<protein>
    <recommendedName>
        <fullName evidence="3">4a-hydroxytetrahydrobiopterin dehydratase</fullName>
        <ecNumber evidence="3">4.2.1.96</ecNumber>
    </recommendedName>
</protein>
<comment type="catalytic activity">
    <reaction evidence="1">
        <text>(4aS,6R)-4a-hydroxy-L-erythro-5,6,7,8-tetrahydrobiopterin = (6R)-L-erythro-6,7-dihydrobiopterin + H2O</text>
        <dbReference type="Rhea" id="RHEA:11920"/>
        <dbReference type="ChEBI" id="CHEBI:15377"/>
        <dbReference type="ChEBI" id="CHEBI:15642"/>
        <dbReference type="ChEBI" id="CHEBI:43120"/>
        <dbReference type="EC" id="4.2.1.96"/>
    </reaction>
</comment>
<dbReference type="RefSeq" id="WP_135764177.1">
    <property type="nucleotide sequence ID" value="NZ_RQHV01000043.1"/>
</dbReference>
<dbReference type="GO" id="GO:0006729">
    <property type="term" value="P:tetrahydrobiopterin biosynthetic process"/>
    <property type="evidence" value="ECO:0007669"/>
    <property type="project" value="InterPro"/>
</dbReference>
<reference evidence="5" key="1">
    <citation type="journal article" date="2019" name="PLoS Negl. Trop. Dis.">
        <title>Revisiting the worldwide diversity of Leptospira species in the environment.</title>
        <authorList>
            <person name="Vincent A.T."/>
            <person name="Schiettekatte O."/>
            <person name="Bourhy P."/>
            <person name="Veyrier F.J."/>
            <person name="Picardeau M."/>
        </authorList>
    </citation>
    <scope>NUCLEOTIDE SEQUENCE [LARGE SCALE GENOMIC DNA]</scope>
    <source>
        <strain evidence="5">201400974</strain>
    </source>
</reference>
<dbReference type="AlphaFoldDB" id="A0A4R9LQZ3"/>
<dbReference type="EC" id="4.2.1.96" evidence="3"/>
<evidence type="ECO:0000256" key="3">
    <source>
        <dbReference type="ARBA" id="ARBA00013252"/>
    </source>
</evidence>
<accession>A0A4R9LQZ3</accession>
<dbReference type="InterPro" id="IPR001533">
    <property type="entry name" value="Pterin_deHydtase"/>
</dbReference>